<accession>A0ABR5Z0E1</accession>
<gene>
    <name evidence="2" type="ORF">G7026_09775</name>
</gene>
<reference evidence="2 3" key="1">
    <citation type="submission" date="2020-02" db="EMBL/GenBank/DDBJ databases">
        <title>Synteny-based analysis reveals conserved mechanism for high triclosan tolerance in Pseudomonas, as well as instances of horizontal transfer.</title>
        <authorList>
            <person name="Mcfarland A.G."/>
            <person name="Bertucci H.K."/>
            <person name="Litmann E."/>
            <person name="Shen J."/>
            <person name="Huttenhower C."/>
            <person name="Hartmann E.M."/>
        </authorList>
    </citation>
    <scope>NUCLEOTIDE SEQUENCE [LARGE SCALE GENOMIC DNA]</scope>
    <source>
        <strain evidence="2 3">115A1</strain>
    </source>
</reference>
<dbReference type="RefSeq" id="WP_181070578.1">
    <property type="nucleotide sequence ID" value="NZ_JAAMRF010000004.1"/>
</dbReference>
<evidence type="ECO:0000313" key="2">
    <source>
        <dbReference type="EMBL" id="MBA1273645.1"/>
    </source>
</evidence>
<proteinExistence type="predicted"/>
<organism evidence="2 3">
    <name type="scientific">Stutzerimonas azotifigens</name>
    <dbReference type="NCBI Taxonomy" id="291995"/>
    <lineage>
        <taxon>Bacteria</taxon>
        <taxon>Pseudomonadati</taxon>
        <taxon>Pseudomonadota</taxon>
        <taxon>Gammaproteobacteria</taxon>
        <taxon>Pseudomonadales</taxon>
        <taxon>Pseudomonadaceae</taxon>
        <taxon>Stutzerimonas</taxon>
    </lineage>
</organism>
<sequence length="124" mass="14087">MPLRRLPILLTASLLVSVTLPAKARTSDCSAQRQAISEQLHQARLLGDRVTQTDLETRLKTLNVRCRGMQPLQANRLAIDQANQLVRQREAQLREALAEGDAGRIQLRQRQLDTARRWLEAARE</sequence>
<protein>
    <submittedName>
        <fullName evidence="2">DUF1090 domain-containing protein</fullName>
    </submittedName>
</protein>
<comment type="caution">
    <text evidence="2">The sequence shown here is derived from an EMBL/GenBank/DDBJ whole genome shotgun (WGS) entry which is preliminary data.</text>
</comment>
<evidence type="ECO:0000256" key="1">
    <source>
        <dbReference type="SAM" id="SignalP"/>
    </source>
</evidence>
<name>A0ABR5Z0E1_9GAMM</name>
<keyword evidence="3" id="KW-1185">Reference proteome</keyword>
<feature type="chain" id="PRO_5045993655" evidence="1">
    <location>
        <begin position="25"/>
        <end position="124"/>
    </location>
</feature>
<dbReference type="EMBL" id="JAAMRF010000004">
    <property type="protein sequence ID" value="MBA1273645.1"/>
    <property type="molecule type" value="Genomic_DNA"/>
</dbReference>
<dbReference type="InterPro" id="IPR009468">
    <property type="entry name" value="DUF1090"/>
</dbReference>
<dbReference type="Pfam" id="PF06476">
    <property type="entry name" value="DUF1090"/>
    <property type="match status" value="1"/>
</dbReference>
<evidence type="ECO:0000313" key="3">
    <source>
        <dbReference type="Proteomes" id="UP000786387"/>
    </source>
</evidence>
<dbReference type="Proteomes" id="UP000786387">
    <property type="component" value="Unassembled WGS sequence"/>
</dbReference>
<keyword evidence="1" id="KW-0732">Signal</keyword>
<feature type="signal peptide" evidence="1">
    <location>
        <begin position="1"/>
        <end position="24"/>
    </location>
</feature>